<proteinExistence type="predicted"/>
<name>A0A0C4BKW0_FUSOF</name>
<organism evidence="1 2">
    <name type="scientific">Fusarium oxysporum (strain Fo5176)</name>
    <name type="common">Fusarium vascular wilt</name>
    <dbReference type="NCBI Taxonomy" id="660025"/>
    <lineage>
        <taxon>Eukaryota</taxon>
        <taxon>Fungi</taxon>
        <taxon>Dikarya</taxon>
        <taxon>Ascomycota</taxon>
        <taxon>Pezizomycotina</taxon>
        <taxon>Sordariomycetes</taxon>
        <taxon>Hypocreomycetidae</taxon>
        <taxon>Hypocreales</taxon>
        <taxon>Nectriaceae</taxon>
        <taxon>Fusarium</taxon>
        <taxon>Fusarium oxysporum species complex</taxon>
    </lineage>
</organism>
<evidence type="ECO:0000313" key="2">
    <source>
        <dbReference type="Proteomes" id="UP000002489"/>
    </source>
</evidence>
<reference evidence="1" key="2">
    <citation type="submission" date="2025-05" db="UniProtKB">
        <authorList>
            <consortium name="EnsemblFungi"/>
        </authorList>
    </citation>
    <scope>IDENTIFICATION</scope>
    <source>
        <strain evidence="1">4287 / CBS 123668 / FGSC 9935 / NRRL 34936</strain>
    </source>
</reference>
<dbReference type="EnsemblFungi" id="FOXG_16048T0">
    <property type="protein sequence ID" value="FOXG_16048P0"/>
    <property type="gene ID" value="FOXG_16048"/>
</dbReference>
<evidence type="ECO:0000313" key="1">
    <source>
        <dbReference type="EnsemblFungi" id="FOXG_16048P0"/>
    </source>
</evidence>
<dbReference type="AlphaFoldDB" id="A0A0C4BKW0"/>
<reference evidence="2" key="1">
    <citation type="journal article" date="2012" name="Mol. Plant Microbe Interact.">
        <title>A highly conserved effector in Fusarium oxysporum is required for full virulence on Arabidopsis.</title>
        <authorList>
            <person name="Thatcher L.F."/>
            <person name="Gardiner D.M."/>
            <person name="Kazan K."/>
            <person name="Manners J."/>
        </authorList>
    </citation>
    <scope>NUCLEOTIDE SEQUENCE [LARGE SCALE GENOMIC DNA]</scope>
    <source>
        <strain evidence="2">Fo5176</strain>
    </source>
</reference>
<accession>A0A0C4BKW0</accession>
<dbReference type="EnsemblFungi" id="FOXG_15589T0">
    <property type="protein sequence ID" value="FOXG_15589P0"/>
    <property type="gene ID" value="FOXG_15589"/>
</dbReference>
<sequence>MSRAAALWRDVNDIHYLKSIIIGVKNHYRICTKIINNKKAASWIKVCLVGVRACLSFFIRTWLPWRGNGFDESQIAVCSVPDINGTITIRATDKSGIISIELYASNFFVNREWKPLYLVGDRDMLGKPNKYMSRRGWASRRIISLVLCKDQLCKEDSNIESK</sequence>
<dbReference type="Proteomes" id="UP000002489">
    <property type="component" value="Unassembled WGS sequence"/>
</dbReference>
<protein>
    <submittedName>
        <fullName evidence="1">Uncharacterized protein</fullName>
    </submittedName>
</protein>